<dbReference type="KEGG" id="soe:110779705"/>
<dbReference type="Pfam" id="PF05003">
    <property type="entry name" value="DUF668"/>
    <property type="match status" value="1"/>
</dbReference>
<dbReference type="PANTHER" id="PTHR31371:SF13">
    <property type="entry name" value="OS05G0457600 PROTEIN"/>
    <property type="match status" value="1"/>
</dbReference>
<evidence type="ECO:0000259" key="1">
    <source>
        <dbReference type="Pfam" id="PF05003"/>
    </source>
</evidence>
<dbReference type="RefSeq" id="XP_021839880.2">
    <property type="nucleotide sequence ID" value="XM_021984188.2"/>
</dbReference>
<evidence type="ECO:0000313" key="4">
    <source>
        <dbReference type="RefSeq" id="XP_021839880.2"/>
    </source>
</evidence>
<dbReference type="AlphaFoldDB" id="A0A9R0JMN7"/>
<evidence type="ECO:0000259" key="2">
    <source>
        <dbReference type="Pfam" id="PF11961"/>
    </source>
</evidence>
<dbReference type="Proteomes" id="UP000813463">
    <property type="component" value="Chromosome 5"/>
</dbReference>
<reference evidence="4" key="2">
    <citation type="submission" date="2025-08" db="UniProtKB">
        <authorList>
            <consortium name="RefSeq"/>
        </authorList>
    </citation>
    <scope>IDENTIFICATION</scope>
    <source>
        <tissue evidence="4">Leaf</tissue>
    </source>
</reference>
<name>A0A9R0JMN7_SPIOL</name>
<reference evidence="3" key="1">
    <citation type="journal article" date="2021" name="Nat. Commun.">
        <title>Genomic analyses provide insights into spinach domestication and the genetic basis of agronomic traits.</title>
        <authorList>
            <person name="Cai X."/>
            <person name="Sun X."/>
            <person name="Xu C."/>
            <person name="Sun H."/>
            <person name="Wang X."/>
            <person name="Ge C."/>
            <person name="Zhang Z."/>
            <person name="Wang Q."/>
            <person name="Fei Z."/>
            <person name="Jiao C."/>
            <person name="Wang Q."/>
        </authorList>
    </citation>
    <scope>NUCLEOTIDE SEQUENCE [LARGE SCALE GENOMIC DNA]</scope>
    <source>
        <strain evidence="3">cv. Varoflay</strain>
    </source>
</reference>
<gene>
    <name evidence="4" type="primary">LOC110779705</name>
</gene>
<dbReference type="GeneID" id="110779705"/>
<dbReference type="GO" id="GO:0045927">
    <property type="term" value="P:positive regulation of growth"/>
    <property type="evidence" value="ECO:0007669"/>
    <property type="project" value="InterPro"/>
</dbReference>
<keyword evidence="3" id="KW-1185">Reference proteome</keyword>
<organism evidence="3 4">
    <name type="scientific">Spinacia oleracea</name>
    <name type="common">Spinach</name>
    <dbReference type="NCBI Taxonomy" id="3562"/>
    <lineage>
        <taxon>Eukaryota</taxon>
        <taxon>Viridiplantae</taxon>
        <taxon>Streptophyta</taxon>
        <taxon>Embryophyta</taxon>
        <taxon>Tracheophyta</taxon>
        <taxon>Spermatophyta</taxon>
        <taxon>Magnoliopsida</taxon>
        <taxon>eudicotyledons</taxon>
        <taxon>Gunneridae</taxon>
        <taxon>Pentapetalae</taxon>
        <taxon>Caryophyllales</taxon>
        <taxon>Chenopodiaceae</taxon>
        <taxon>Chenopodioideae</taxon>
        <taxon>Anserineae</taxon>
        <taxon>Spinacia</taxon>
    </lineage>
</organism>
<dbReference type="PANTHER" id="PTHR31371">
    <property type="entry name" value="BNAC09G50660D PROTEIN"/>
    <property type="match status" value="1"/>
</dbReference>
<feature type="domain" description="DUF3475" evidence="2">
    <location>
        <begin position="57"/>
        <end position="112"/>
    </location>
</feature>
<evidence type="ECO:0008006" key="5">
    <source>
        <dbReference type="Google" id="ProtNLM"/>
    </source>
</evidence>
<proteinExistence type="predicted"/>
<evidence type="ECO:0000313" key="3">
    <source>
        <dbReference type="Proteomes" id="UP000813463"/>
    </source>
</evidence>
<dbReference type="InterPro" id="IPR021864">
    <property type="entry name" value="DUF3475"/>
</dbReference>
<dbReference type="Pfam" id="PF11961">
    <property type="entry name" value="DUF3475"/>
    <property type="match status" value="1"/>
</dbReference>
<feature type="domain" description="DUF668" evidence="1">
    <location>
        <begin position="348"/>
        <end position="439"/>
    </location>
</feature>
<protein>
    <recommendedName>
        <fullName evidence="5">Exocyst subunit Exo70 family protein</fullName>
    </recommendedName>
</protein>
<accession>A0A9R0JMN7</accession>
<sequence length="500" mass="57913">MVSSMGNIHWLSERHRRTKSNPPHDESNIIIINNNNNNNNNHSRWMLCPEKPDILGILAFDTAKSMSRIISLYKSLSDNEMFHLRKEVIQGRGIAFLTSNDEGFLLTLACAERLEDLDRAANAVSRLGQRCSDYGLLRFVQVYKDLKNGHLNIHKLNNYGSKEMEKSIEKMEKMTSLTSELYVELEELTHMETSERRLHDWKKINNNNTDQTANYDLFDNKISNQRKLVRHLKDVSLWNYSYDKVVGIMAKMVCVLYARICTLFRPYISILQQNKTIHKRLFVSEQVPKTTMSGPIPCSKKVPLVRFLSRESTVFIREDVKLRLAVRHYSSNLVNHSNKVFQAAPASTVGGSGLAARYASVILLAERYFYSESLIGDQARQSMYNMLSYRLKMYVRSKLRVAWREIENDMCDGDELAEGWRKAVADMLDWLVPVAHNTVLWQGERNMEKQRFDSKPTVLLLQTLHYADLEKTETTLAEVLVGLSCIYLYENRRISCLDIY</sequence>
<dbReference type="InterPro" id="IPR007700">
    <property type="entry name" value="DUF668"/>
</dbReference>